<feature type="transmembrane region" description="Helical" evidence="9">
    <location>
        <begin position="73"/>
        <end position="98"/>
    </location>
</feature>
<dbReference type="PROSITE" id="PS50928">
    <property type="entry name" value="ABC_TM1"/>
    <property type="match status" value="1"/>
</dbReference>
<dbReference type="AlphaFoldDB" id="A0A7V5LIM6"/>
<proteinExistence type="inferred from homology"/>
<evidence type="ECO:0000256" key="3">
    <source>
        <dbReference type="ARBA" id="ARBA00022448"/>
    </source>
</evidence>
<evidence type="ECO:0000313" key="11">
    <source>
        <dbReference type="EMBL" id="HHE54581.1"/>
    </source>
</evidence>
<evidence type="ECO:0000256" key="4">
    <source>
        <dbReference type="ARBA" id="ARBA00022475"/>
    </source>
</evidence>
<dbReference type="GO" id="GO:0055085">
    <property type="term" value="P:transmembrane transport"/>
    <property type="evidence" value="ECO:0007669"/>
    <property type="project" value="InterPro"/>
</dbReference>
<keyword evidence="8 9" id="KW-0472">Membrane</keyword>
<keyword evidence="3" id="KW-0813">Transport</keyword>
<feature type="transmembrane region" description="Helical" evidence="9">
    <location>
        <begin position="16"/>
        <end position="37"/>
    </location>
</feature>
<dbReference type="EMBL" id="DRTD01000168">
    <property type="protein sequence ID" value="HHE54581.1"/>
    <property type="molecule type" value="Genomic_DNA"/>
</dbReference>
<gene>
    <name evidence="11" type="ORF">ENL21_02285</name>
</gene>
<evidence type="ECO:0000256" key="7">
    <source>
        <dbReference type="ARBA" id="ARBA00022989"/>
    </source>
</evidence>
<protein>
    <submittedName>
        <fullName evidence="11">Phosphate ABC transporter permease subunit PstC</fullName>
    </submittedName>
</protein>
<dbReference type="InterPro" id="IPR051124">
    <property type="entry name" value="Phosphate_Transport_Permease"/>
</dbReference>
<evidence type="ECO:0000256" key="2">
    <source>
        <dbReference type="ARBA" id="ARBA00007069"/>
    </source>
</evidence>
<comment type="caution">
    <text evidence="11">The sequence shown here is derived from an EMBL/GenBank/DDBJ whole genome shotgun (WGS) entry which is preliminary data.</text>
</comment>
<dbReference type="GO" id="GO:0005886">
    <property type="term" value="C:plasma membrane"/>
    <property type="evidence" value="ECO:0007669"/>
    <property type="project" value="UniProtKB-SubCell"/>
</dbReference>
<dbReference type="Proteomes" id="UP000886111">
    <property type="component" value="Unassembled WGS sequence"/>
</dbReference>
<dbReference type="InterPro" id="IPR000515">
    <property type="entry name" value="MetI-like"/>
</dbReference>
<keyword evidence="6 9" id="KW-0812">Transmembrane</keyword>
<evidence type="ECO:0000256" key="1">
    <source>
        <dbReference type="ARBA" id="ARBA00004651"/>
    </source>
</evidence>
<sequence>MKLLLEPSTQTRNDGIFRLLTIVAASFILLIMILLFIELLSNSWLSLEKFGLQFLLTNVWDPVRQEFGALSSLYGTLVSTLIAMLIAVPLSLVIALFLVEMAPPMVSKFFGMAIELLAAIPSIIYGMWGLFVLAPLMAKYVQPFLQKISGNLFLFKGPPMGIGMFTAGIILAIMVLPFISS</sequence>
<evidence type="ECO:0000256" key="6">
    <source>
        <dbReference type="ARBA" id="ARBA00022692"/>
    </source>
</evidence>
<keyword evidence="5" id="KW-0592">Phosphate transport</keyword>
<evidence type="ECO:0000256" key="5">
    <source>
        <dbReference type="ARBA" id="ARBA00022592"/>
    </source>
</evidence>
<organism evidence="11">
    <name type="scientific">Caldithrix abyssi</name>
    <dbReference type="NCBI Taxonomy" id="187145"/>
    <lineage>
        <taxon>Bacteria</taxon>
        <taxon>Pseudomonadati</taxon>
        <taxon>Calditrichota</taxon>
        <taxon>Calditrichia</taxon>
        <taxon>Calditrichales</taxon>
        <taxon>Calditrichaceae</taxon>
        <taxon>Caldithrix</taxon>
    </lineage>
</organism>
<evidence type="ECO:0000256" key="9">
    <source>
        <dbReference type="SAM" id="Phobius"/>
    </source>
</evidence>
<feature type="transmembrane region" description="Helical" evidence="9">
    <location>
        <begin position="158"/>
        <end position="179"/>
    </location>
</feature>
<feature type="domain" description="ABC transmembrane type-1" evidence="10">
    <location>
        <begin position="73"/>
        <end position="181"/>
    </location>
</feature>
<dbReference type="GO" id="GO:0006817">
    <property type="term" value="P:phosphate ion transport"/>
    <property type="evidence" value="ECO:0007669"/>
    <property type="project" value="UniProtKB-KW"/>
</dbReference>
<feature type="transmembrane region" description="Helical" evidence="9">
    <location>
        <begin position="110"/>
        <end position="138"/>
    </location>
</feature>
<dbReference type="SUPFAM" id="SSF161098">
    <property type="entry name" value="MetI-like"/>
    <property type="match status" value="1"/>
</dbReference>
<dbReference type="PANTHER" id="PTHR30425">
    <property type="entry name" value="PHOSPHATE TRANSPORT SYSTEM PERMEASE PROTEIN PST"/>
    <property type="match status" value="1"/>
</dbReference>
<evidence type="ECO:0000259" key="10">
    <source>
        <dbReference type="PROSITE" id="PS50928"/>
    </source>
</evidence>
<dbReference type="PANTHER" id="PTHR30425:SF1">
    <property type="entry name" value="PHOSPHATE TRANSPORT SYSTEM PERMEASE PROTEIN PSTC"/>
    <property type="match status" value="1"/>
</dbReference>
<keyword evidence="4" id="KW-1003">Cell membrane</keyword>
<dbReference type="Gene3D" id="1.10.3720.10">
    <property type="entry name" value="MetI-like"/>
    <property type="match status" value="1"/>
</dbReference>
<comment type="subcellular location">
    <subcellularLocation>
        <location evidence="1">Cell membrane</location>
        <topology evidence="1">Multi-pass membrane protein</topology>
    </subcellularLocation>
</comment>
<reference evidence="11" key="1">
    <citation type="journal article" date="2020" name="mSystems">
        <title>Genome- and Community-Level Interaction Insights into Carbon Utilization and Element Cycling Functions of Hydrothermarchaeota in Hydrothermal Sediment.</title>
        <authorList>
            <person name="Zhou Z."/>
            <person name="Liu Y."/>
            <person name="Xu W."/>
            <person name="Pan J."/>
            <person name="Luo Z.H."/>
            <person name="Li M."/>
        </authorList>
    </citation>
    <scope>NUCLEOTIDE SEQUENCE [LARGE SCALE GENOMIC DNA]</scope>
    <source>
        <strain evidence="11">HyVt-76</strain>
    </source>
</reference>
<keyword evidence="7 9" id="KW-1133">Transmembrane helix</keyword>
<dbReference type="InterPro" id="IPR035906">
    <property type="entry name" value="MetI-like_sf"/>
</dbReference>
<name>A0A7V5LIM6_CALAY</name>
<feature type="non-terminal residue" evidence="11">
    <location>
        <position position="181"/>
    </location>
</feature>
<accession>A0A7V5LIM6</accession>
<evidence type="ECO:0000256" key="8">
    <source>
        <dbReference type="ARBA" id="ARBA00023136"/>
    </source>
</evidence>
<comment type="similarity">
    <text evidence="2">Belongs to the binding-protein-dependent transport system permease family. CysTW subfamily.</text>
</comment>